<gene>
    <name evidence="9" type="ORF">R7226_27755</name>
</gene>
<dbReference type="PANTHER" id="PTHR32196">
    <property type="entry name" value="ABC TRANSPORTER PERMEASE PROTEIN YPHD-RELATED-RELATED"/>
    <property type="match status" value="1"/>
</dbReference>
<protein>
    <submittedName>
        <fullName evidence="9">ABC transporter permease</fullName>
    </submittedName>
</protein>
<feature type="transmembrane region" description="Helical" evidence="8">
    <location>
        <begin position="225"/>
        <end position="247"/>
    </location>
</feature>
<feature type="transmembrane region" description="Helical" evidence="8">
    <location>
        <begin position="174"/>
        <end position="194"/>
    </location>
</feature>
<organism evidence="9 10">
    <name type="scientific">Conexibacter stalactiti</name>
    <dbReference type="NCBI Taxonomy" id="1940611"/>
    <lineage>
        <taxon>Bacteria</taxon>
        <taxon>Bacillati</taxon>
        <taxon>Actinomycetota</taxon>
        <taxon>Thermoleophilia</taxon>
        <taxon>Solirubrobacterales</taxon>
        <taxon>Conexibacteraceae</taxon>
        <taxon>Conexibacter</taxon>
    </lineage>
</organism>
<evidence type="ECO:0000256" key="3">
    <source>
        <dbReference type="ARBA" id="ARBA00022475"/>
    </source>
</evidence>
<keyword evidence="4" id="KW-0997">Cell inner membrane</keyword>
<comment type="subcellular location">
    <subcellularLocation>
        <location evidence="1">Cell membrane</location>
        <topology evidence="1">Multi-pass membrane protein</topology>
    </subcellularLocation>
</comment>
<name>A0ABU4HZ61_9ACTN</name>
<dbReference type="CDD" id="cd06579">
    <property type="entry name" value="TM_PBP1_transp_AraH_like"/>
    <property type="match status" value="1"/>
</dbReference>
<evidence type="ECO:0000313" key="9">
    <source>
        <dbReference type="EMBL" id="MDW5598184.1"/>
    </source>
</evidence>
<evidence type="ECO:0000256" key="2">
    <source>
        <dbReference type="ARBA" id="ARBA00022448"/>
    </source>
</evidence>
<feature type="transmembrane region" description="Helical" evidence="8">
    <location>
        <begin position="83"/>
        <end position="99"/>
    </location>
</feature>
<accession>A0ABU4HZ61</accession>
<dbReference type="PANTHER" id="PTHR32196:SF21">
    <property type="entry name" value="ABC TRANSPORTER PERMEASE PROTEIN YPHD-RELATED"/>
    <property type="match status" value="1"/>
</dbReference>
<feature type="transmembrane region" description="Helical" evidence="8">
    <location>
        <begin position="279"/>
        <end position="301"/>
    </location>
</feature>
<evidence type="ECO:0000256" key="7">
    <source>
        <dbReference type="ARBA" id="ARBA00023136"/>
    </source>
</evidence>
<dbReference type="InterPro" id="IPR001851">
    <property type="entry name" value="ABC_transp_permease"/>
</dbReference>
<feature type="transmembrane region" description="Helical" evidence="8">
    <location>
        <begin position="135"/>
        <end position="154"/>
    </location>
</feature>
<keyword evidence="7 8" id="KW-0472">Membrane</keyword>
<comment type="caution">
    <text evidence="9">The sequence shown here is derived from an EMBL/GenBank/DDBJ whole genome shotgun (WGS) entry which is preliminary data.</text>
</comment>
<feature type="transmembrane region" description="Helical" evidence="8">
    <location>
        <begin position="307"/>
        <end position="325"/>
    </location>
</feature>
<keyword evidence="10" id="KW-1185">Reference proteome</keyword>
<reference evidence="10" key="1">
    <citation type="submission" date="2023-07" db="EMBL/GenBank/DDBJ databases">
        <title>Conexibacter stalactiti sp. nov., isolated from stalactites in a lava cave and emended description of the genus Conexibacter.</title>
        <authorList>
            <person name="Lee S.D."/>
        </authorList>
    </citation>
    <scope>NUCLEOTIDE SEQUENCE [LARGE SCALE GENOMIC DNA]</scope>
    <source>
        <strain evidence="10">KCTC 39840</strain>
    </source>
</reference>
<evidence type="ECO:0000256" key="8">
    <source>
        <dbReference type="SAM" id="Phobius"/>
    </source>
</evidence>
<evidence type="ECO:0000256" key="1">
    <source>
        <dbReference type="ARBA" id="ARBA00004651"/>
    </source>
</evidence>
<reference evidence="9 10" key="2">
    <citation type="submission" date="2023-10" db="EMBL/GenBank/DDBJ databases">
        <authorList>
            <person name="Han X.F."/>
        </authorList>
    </citation>
    <scope>NUCLEOTIDE SEQUENCE [LARGE SCALE GENOMIC DNA]</scope>
    <source>
        <strain evidence="9 10">KCTC 39840</strain>
    </source>
</reference>
<keyword evidence="3" id="KW-1003">Cell membrane</keyword>
<evidence type="ECO:0000256" key="4">
    <source>
        <dbReference type="ARBA" id="ARBA00022519"/>
    </source>
</evidence>
<feature type="transmembrane region" description="Helical" evidence="8">
    <location>
        <begin position="253"/>
        <end position="272"/>
    </location>
</feature>
<dbReference type="Proteomes" id="UP001284601">
    <property type="component" value="Unassembled WGS sequence"/>
</dbReference>
<keyword evidence="6 8" id="KW-1133">Transmembrane helix</keyword>
<evidence type="ECO:0000256" key="5">
    <source>
        <dbReference type="ARBA" id="ARBA00022692"/>
    </source>
</evidence>
<dbReference type="RefSeq" id="WP_318600659.1">
    <property type="nucleotide sequence ID" value="NZ_JAWSTH010000124.1"/>
</dbReference>
<feature type="transmembrane region" description="Helical" evidence="8">
    <location>
        <begin position="105"/>
        <end position="128"/>
    </location>
</feature>
<dbReference type="Pfam" id="PF02653">
    <property type="entry name" value="BPD_transp_2"/>
    <property type="match status" value="1"/>
</dbReference>
<sequence length="338" mass="34791">MSEQATAERPATRRRRAHAGAHVVERFGLLGAWALVALAFAIAEPAFRDVATAQIIFGSQSTLLIVSLAVVVVLLAGEFDMSVGAVVSVSATLLVYLDAEQGWPLLAALAAVLAIGLLVGSVNAFVVLRFGVPSIVVTLGMATLIAGISAGIAGTAPRGGVSQSLIDTISAQLFGLPVAFYLALAVGFALWFFVEQTPRGRHLVFAGRGHEVARLAGLRPDRYRAGALIAGSLLAALGGIVLVGLTGASSSDAGNSFLLPAFAAAFLGSTTIKPGQFNVWGSFVAVYFLVTGVTGLQLLGYTGWVEQVFYGGSLLIAVIVTRVVAQARARTAAKEAAA</sequence>
<proteinExistence type="predicted"/>
<dbReference type="EMBL" id="JAWSTH010000124">
    <property type="protein sequence ID" value="MDW5598184.1"/>
    <property type="molecule type" value="Genomic_DNA"/>
</dbReference>
<feature type="transmembrane region" description="Helical" evidence="8">
    <location>
        <begin position="23"/>
        <end position="43"/>
    </location>
</feature>
<feature type="transmembrane region" description="Helical" evidence="8">
    <location>
        <begin position="55"/>
        <end position="76"/>
    </location>
</feature>
<keyword evidence="2" id="KW-0813">Transport</keyword>
<keyword evidence="5 8" id="KW-0812">Transmembrane</keyword>
<evidence type="ECO:0000313" key="10">
    <source>
        <dbReference type="Proteomes" id="UP001284601"/>
    </source>
</evidence>
<evidence type="ECO:0000256" key="6">
    <source>
        <dbReference type="ARBA" id="ARBA00022989"/>
    </source>
</evidence>